<dbReference type="RefSeq" id="WP_038265192.1">
    <property type="nucleotide sequence ID" value="NZ_FSRH01000002.1"/>
</dbReference>
<evidence type="ECO:0000256" key="1">
    <source>
        <dbReference type="SAM" id="Phobius"/>
    </source>
</evidence>
<feature type="transmembrane region" description="Helical" evidence="1">
    <location>
        <begin position="18"/>
        <end position="41"/>
    </location>
</feature>
<accession>A0A069RDM8</accession>
<dbReference type="Proteomes" id="UP000027946">
    <property type="component" value="Unassembled WGS sequence"/>
</dbReference>
<dbReference type="STRING" id="1121324.CLIT_11c01930"/>
<evidence type="ECO:0000313" key="3">
    <source>
        <dbReference type="Proteomes" id="UP000027946"/>
    </source>
</evidence>
<dbReference type="Gene3D" id="1.10.220.30">
    <property type="match status" value="1"/>
</dbReference>
<name>A0A069RDM8_PEPLI</name>
<dbReference type="OrthoDB" id="1747026at2"/>
<reference evidence="2 3" key="1">
    <citation type="submission" date="2014-03" db="EMBL/GenBank/DDBJ databases">
        <title>Genome sequence of Clostridium litorale W6, DSM 5388.</title>
        <authorList>
            <person name="Poehlein A."/>
            <person name="Jagirdar A."/>
            <person name="Khonsari B."/>
            <person name="Chibani C.M."/>
            <person name="Gutierrez Gutierrez D.A."/>
            <person name="Davydova E."/>
            <person name="Alghaithi H.S."/>
            <person name="Nair K.P."/>
            <person name="Dhamotharan K."/>
            <person name="Chandran L."/>
            <person name="G W."/>
            <person name="Daniel R."/>
        </authorList>
    </citation>
    <scope>NUCLEOTIDE SEQUENCE [LARGE SCALE GENOMIC DNA]</scope>
    <source>
        <strain evidence="2 3">W6</strain>
    </source>
</reference>
<keyword evidence="1" id="KW-0812">Transmembrane</keyword>
<proteinExistence type="predicted"/>
<sequence length="423" mass="49538">MNEVVDTSKDEKNKKRKLIFIAIPAALLMVVLVTFFILYTFNPKIKNYANELFKKVPVVSGLMEKNKDKKESQGQTQQEVEEQKRTLAKYYVSLDMDRTVDKLMLLKNQDKNFYREMIQLMREVDSNYTQGIIQEIGMKEMKKDTFKSEIENMNMEKIEEKSELAKNYSKLGIYETVKNMEDKIMALEIDSEYAAGVLELLKSAYCARVLYYMDFEIADAIKSHLNQDFLKDVEREMLSYQNFLNKMKGKASEYDGKDYKEAQKQLSNEEAYSREEVANIMLFLDPMQAGKILSEFEDEDYKNEVIKELAELKKLNEQDNMQDIYVMINIMSEYRDRVLELTKTYKTMKPKQVADIANQMTSSNQIYKEYIVGTEKVKITEEELLIDILDNLEPKFLSKMFVELGISKSAELTRKMGLPNQEV</sequence>
<keyword evidence="3" id="KW-1185">Reference proteome</keyword>
<keyword evidence="1" id="KW-1133">Transmembrane helix</keyword>
<dbReference type="AlphaFoldDB" id="A0A069RDM8"/>
<evidence type="ECO:0000313" key="2">
    <source>
        <dbReference type="EMBL" id="KDR95164.1"/>
    </source>
</evidence>
<comment type="caution">
    <text evidence="2">The sequence shown here is derived from an EMBL/GenBank/DDBJ whole genome shotgun (WGS) entry which is preliminary data.</text>
</comment>
<gene>
    <name evidence="2" type="ORF">CLIT_11c01930</name>
</gene>
<protein>
    <submittedName>
        <fullName evidence="2">Uncharacterized protein</fullName>
    </submittedName>
</protein>
<dbReference type="eggNOG" id="ENOG502ZBM6">
    <property type="taxonomic scope" value="Bacteria"/>
</dbReference>
<organism evidence="2 3">
    <name type="scientific">Peptoclostridium litorale DSM 5388</name>
    <dbReference type="NCBI Taxonomy" id="1121324"/>
    <lineage>
        <taxon>Bacteria</taxon>
        <taxon>Bacillati</taxon>
        <taxon>Bacillota</taxon>
        <taxon>Clostridia</taxon>
        <taxon>Peptostreptococcales</taxon>
        <taxon>Peptoclostridiaceae</taxon>
        <taxon>Peptoclostridium</taxon>
    </lineage>
</organism>
<keyword evidence="1" id="KW-0472">Membrane</keyword>
<dbReference type="EMBL" id="JJMM01000011">
    <property type="protein sequence ID" value="KDR95164.1"/>
    <property type="molecule type" value="Genomic_DNA"/>
</dbReference>